<evidence type="ECO:0000259" key="1">
    <source>
        <dbReference type="Pfam" id="PF00899"/>
    </source>
</evidence>
<dbReference type="Gene3D" id="3.40.50.720">
    <property type="entry name" value="NAD(P)-binding Rossmann-like Domain"/>
    <property type="match status" value="1"/>
</dbReference>
<organism evidence="2 3">
    <name type="scientific">Clostridium punense</name>
    <dbReference type="NCBI Taxonomy" id="1054297"/>
    <lineage>
        <taxon>Bacteria</taxon>
        <taxon>Bacillati</taxon>
        <taxon>Bacillota</taxon>
        <taxon>Clostridia</taxon>
        <taxon>Eubacteriales</taxon>
        <taxon>Clostridiaceae</taxon>
        <taxon>Clostridium</taxon>
    </lineage>
</organism>
<reference evidence="2 3" key="1">
    <citation type="submission" date="2021-03" db="EMBL/GenBank/DDBJ databases">
        <title>Genomic Encyclopedia of Type Strains, Phase IV (KMG-IV): sequencing the most valuable type-strain genomes for metagenomic binning, comparative biology and taxonomic classification.</title>
        <authorList>
            <person name="Goeker M."/>
        </authorList>
    </citation>
    <scope>NUCLEOTIDE SEQUENCE [LARGE SCALE GENOMIC DNA]</scope>
    <source>
        <strain evidence="2 3">DSM 28650</strain>
    </source>
</reference>
<comment type="caution">
    <text evidence="2">The sequence shown here is derived from an EMBL/GenBank/DDBJ whole genome shotgun (WGS) entry which is preliminary data.</text>
</comment>
<gene>
    <name evidence="2" type="ORF">J2Z44_004154</name>
</gene>
<proteinExistence type="predicted"/>
<evidence type="ECO:0000313" key="2">
    <source>
        <dbReference type="EMBL" id="MBP2024296.1"/>
    </source>
</evidence>
<dbReference type="Pfam" id="PF00899">
    <property type="entry name" value="ThiF"/>
    <property type="match status" value="1"/>
</dbReference>
<feature type="domain" description="THIF-type NAD/FAD binding fold" evidence="1">
    <location>
        <begin position="11"/>
        <end position="251"/>
    </location>
</feature>
<dbReference type="PANTHER" id="PTHR43267">
    <property type="entry name" value="TRNA THREONYLCARBAMOYLADENOSINE DEHYDRATASE"/>
    <property type="match status" value="1"/>
</dbReference>
<accession>A0ABS4K931</accession>
<protein>
    <submittedName>
        <fullName evidence="2">tRNA A37 threonylcarbamoyladenosine dehydratase</fullName>
    </submittedName>
</protein>
<name>A0ABS4K931_9CLOT</name>
<dbReference type="SUPFAM" id="SSF69572">
    <property type="entry name" value="Activating enzymes of the ubiquitin-like proteins"/>
    <property type="match status" value="1"/>
</dbReference>
<dbReference type="CDD" id="cd00755">
    <property type="entry name" value="YgdL_like"/>
    <property type="match status" value="1"/>
</dbReference>
<dbReference type="InterPro" id="IPR000594">
    <property type="entry name" value="ThiF_NAD_FAD-bd"/>
</dbReference>
<evidence type="ECO:0000313" key="3">
    <source>
        <dbReference type="Proteomes" id="UP001519308"/>
    </source>
</evidence>
<keyword evidence="3" id="KW-1185">Reference proteome</keyword>
<dbReference type="InterPro" id="IPR035985">
    <property type="entry name" value="Ubiquitin-activating_enz"/>
</dbReference>
<dbReference type="PANTHER" id="PTHR43267:SF1">
    <property type="entry name" value="TRNA THREONYLCARBAMOYLADENOSINE DEHYDRATASE"/>
    <property type="match status" value="1"/>
</dbReference>
<dbReference type="RefSeq" id="WP_021285747.1">
    <property type="nucleotide sequence ID" value="NZ_JAGGLL010000059.1"/>
</dbReference>
<sequence length="264" mass="29068">MAQHGFSRTELLIGKESLDVLKDSKVIVFGIGGVGSFTVEALARGAVGKLVLIDDDAVCLTNLNRQIHATVKTLGKSKVEVMKERVLSINPKCEVITHEVFVTKDNIGEIITDDTDYVVDAIDTVSSKIALIEYCNERNIEIISCMGTGNKLDPTMFRIADIYTTKVCPLAKVMRYELRKRGVKNCKVLYSEEIPTKPKQDEVITCKTGCVCTGGSKKCAIKRQIPASNSFVPPVAGMIIGGEVIKDLIKESFKKEREKQVIKL</sequence>
<dbReference type="InterPro" id="IPR045886">
    <property type="entry name" value="ThiF/MoeB/HesA"/>
</dbReference>
<dbReference type="EMBL" id="JAGGLL010000059">
    <property type="protein sequence ID" value="MBP2024296.1"/>
    <property type="molecule type" value="Genomic_DNA"/>
</dbReference>
<dbReference type="Proteomes" id="UP001519308">
    <property type="component" value="Unassembled WGS sequence"/>
</dbReference>